<dbReference type="AlphaFoldDB" id="A0A7M5WZJ5"/>
<name>A0A7M5WZJ5_9CNID</name>
<keyword evidence="3" id="KW-1133">Transmembrane helix</keyword>
<dbReference type="InterPro" id="IPR000859">
    <property type="entry name" value="CUB_dom"/>
</dbReference>
<comment type="caution">
    <text evidence="2">Lacks conserved residue(s) required for the propagation of feature annotation.</text>
</comment>
<keyword evidence="3" id="KW-0472">Membrane</keyword>
<dbReference type="Pfam" id="PF00431">
    <property type="entry name" value="CUB"/>
    <property type="match status" value="1"/>
</dbReference>
<sequence>NYQIIFFRCSEPREYGPFCGRVRPNNFFALEGCIVIKVDQVGKKDERRKYPKIRFMFDHLNELDIVKGSRILPCREEGVIVSGMKSLSGVITSPEWPIGFHRHYPTSCLWRIKAQKGFVIQLNLVFAGKVFESILQSCGKSPHLRITGKTSNGMEALCNHMRGSSLTLNTQSNEVEIRMSYTSGKFTRGFVLGWTTFKKPVEASEKINIGKILIPLLGILLFFSITCNIGRMCRRRQQQVCERNLISHDAHTDQIGRKNSIFIENGKTEDLARSK</sequence>
<dbReference type="PROSITE" id="PS01180">
    <property type="entry name" value="CUB"/>
    <property type="match status" value="1"/>
</dbReference>
<dbReference type="InterPro" id="IPR035914">
    <property type="entry name" value="Sperma_CUB_dom_sf"/>
</dbReference>
<dbReference type="Proteomes" id="UP000594262">
    <property type="component" value="Unplaced"/>
</dbReference>
<evidence type="ECO:0000256" key="2">
    <source>
        <dbReference type="PROSITE-ProRule" id="PRU00059"/>
    </source>
</evidence>
<dbReference type="SUPFAM" id="SSF49854">
    <property type="entry name" value="Spermadhesin, CUB domain"/>
    <property type="match status" value="1"/>
</dbReference>
<keyword evidence="6" id="KW-1185">Reference proteome</keyword>
<keyword evidence="3" id="KW-0812">Transmembrane</keyword>
<dbReference type="Gene3D" id="2.60.120.290">
    <property type="entry name" value="Spermadhesin, CUB domain"/>
    <property type="match status" value="1"/>
</dbReference>
<dbReference type="EnsemblMetazoa" id="CLYHEMT015180.1">
    <property type="protein sequence ID" value="CLYHEMP015180.1"/>
    <property type="gene ID" value="CLYHEMG015180"/>
</dbReference>
<evidence type="ECO:0000259" key="4">
    <source>
        <dbReference type="PROSITE" id="PS01180"/>
    </source>
</evidence>
<feature type="transmembrane region" description="Helical" evidence="3">
    <location>
        <begin position="212"/>
        <end position="230"/>
    </location>
</feature>
<evidence type="ECO:0000313" key="5">
    <source>
        <dbReference type="EnsemblMetazoa" id="CLYHEMP015180.1"/>
    </source>
</evidence>
<accession>A0A7M5WZJ5</accession>
<keyword evidence="1" id="KW-1015">Disulfide bond</keyword>
<organism evidence="5 6">
    <name type="scientific">Clytia hemisphaerica</name>
    <dbReference type="NCBI Taxonomy" id="252671"/>
    <lineage>
        <taxon>Eukaryota</taxon>
        <taxon>Metazoa</taxon>
        <taxon>Cnidaria</taxon>
        <taxon>Hydrozoa</taxon>
        <taxon>Hydroidolina</taxon>
        <taxon>Leptothecata</taxon>
        <taxon>Obeliida</taxon>
        <taxon>Clytiidae</taxon>
        <taxon>Clytia</taxon>
    </lineage>
</organism>
<proteinExistence type="predicted"/>
<evidence type="ECO:0000256" key="1">
    <source>
        <dbReference type="ARBA" id="ARBA00023157"/>
    </source>
</evidence>
<evidence type="ECO:0000313" key="6">
    <source>
        <dbReference type="Proteomes" id="UP000594262"/>
    </source>
</evidence>
<reference evidence="5" key="1">
    <citation type="submission" date="2021-01" db="UniProtKB">
        <authorList>
            <consortium name="EnsemblMetazoa"/>
        </authorList>
    </citation>
    <scope>IDENTIFICATION</scope>
</reference>
<protein>
    <recommendedName>
        <fullName evidence="4">CUB domain-containing protein</fullName>
    </recommendedName>
</protein>
<feature type="domain" description="CUB" evidence="4">
    <location>
        <begin position="74"/>
        <end position="197"/>
    </location>
</feature>
<evidence type="ECO:0000256" key="3">
    <source>
        <dbReference type="SAM" id="Phobius"/>
    </source>
</evidence>